<keyword evidence="2" id="KW-1185">Reference proteome</keyword>
<sequence length="126" mass="14023">MIANHENNVYSAGITDTIYGGAFADIASKLNDHHYSITVCKGAHSKPIVSVTNSSTPEIMPIIHVNTRIMKDNNGLWWVLDLKFSFPDLWQVHGSDPAAVSYMLRVWEAITHIATGLNKIKIPYTD</sequence>
<organism evidence="1 2">
    <name type="scientific">Ruminococcus callidus ATCC 27760</name>
    <dbReference type="NCBI Taxonomy" id="411473"/>
    <lineage>
        <taxon>Bacteria</taxon>
        <taxon>Bacillati</taxon>
        <taxon>Bacillota</taxon>
        <taxon>Clostridia</taxon>
        <taxon>Eubacteriales</taxon>
        <taxon>Oscillospiraceae</taxon>
        <taxon>Ruminococcus</taxon>
    </lineage>
</organism>
<reference evidence="1 2" key="1">
    <citation type="submission" date="2013-07" db="EMBL/GenBank/DDBJ databases">
        <authorList>
            <person name="Weinstock G."/>
            <person name="Sodergren E."/>
            <person name="Wylie T."/>
            <person name="Fulton L."/>
            <person name="Fulton R."/>
            <person name="Fronick C."/>
            <person name="O'Laughlin M."/>
            <person name="Godfrey J."/>
            <person name="Miner T."/>
            <person name="Herter B."/>
            <person name="Appelbaum E."/>
            <person name="Cordes M."/>
            <person name="Lek S."/>
            <person name="Wollam A."/>
            <person name="Pepin K.H."/>
            <person name="Palsikar V.B."/>
            <person name="Mitreva M."/>
            <person name="Wilson R.K."/>
        </authorList>
    </citation>
    <scope>NUCLEOTIDE SEQUENCE [LARGE SCALE GENOMIC DNA]</scope>
    <source>
        <strain evidence="1 2">ATCC 27760</strain>
    </source>
</reference>
<accession>U2KY76</accession>
<dbReference type="HOGENOM" id="CLU_1979946_0_0_9"/>
<dbReference type="EMBL" id="AWVF01000031">
    <property type="protein sequence ID" value="ERJ97247.1"/>
    <property type="molecule type" value="Genomic_DNA"/>
</dbReference>
<dbReference type="AlphaFoldDB" id="U2KY76"/>
<gene>
    <name evidence="1" type="ORF">RUMCAL_00319</name>
</gene>
<dbReference type="RefSeq" id="WP_021681924.1">
    <property type="nucleotide sequence ID" value="NZ_KI260389.1"/>
</dbReference>
<dbReference type="STRING" id="411473.RUMCAL_00319"/>
<proteinExistence type="predicted"/>
<comment type="caution">
    <text evidence="1">The sequence shown here is derived from an EMBL/GenBank/DDBJ whole genome shotgun (WGS) entry which is preliminary data.</text>
</comment>
<name>U2KY76_9FIRM</name>
<dbReference type="Proteomes" id="UP000016662">
    <property type="component" value="Unassembled WGS sequence"/>
</dbReference>
<protein>
    <submittedName>
        <fullName evidence="1">Uncharacterized protein</fullName>
    </submittedName>
</protein>
<evidence type="ECO:0000313" key="1">
    <source>
        <dbReference type="EMBL" id="ERJ97247.1"/>
    </source>
</evidence>
<evidence type="ECO:0000313" key="2">
    <source>
        <dbReference type="Proteomes" id="UP000016662"/>
    </source>
</evidence>